<evidence type="ECO:0000313" key="21">
    <source>
        <dbReference type="EMBL" id="QHQ98522.1"/>
    </source>
</evidence>
<proteinExistence type="inferred from homology"/>
<dbReference type="GO" id="GO:0005743">
    <property type="term" value="C:mitochondrial inner membrane"/>
    <property type="evidence" value="ECO:0007669"/>
    <property type="project" value="UniProtKB-SubCell"/>
</dbReference>
<feature type="domain" description="NADH:quinone oxidoreductase/Mrp antiporter transmembrane" evidence="20">
    <location>
        <begin position="28"/>
        <end position="277"/>
    </location>
</feature>
<comment type="subcellular location">
    <subcellularLocation>
        <location evidence="2">Mitochondrion inner membrane</location>
        <topology evidence="2">Multi-pass membrane protein</topology>
    </subcellularLocation>
</comment>
<evidence type="ECO:0000256" key="12">
    <source>
        <dbReference type="ARBA" id="ARBA00022989"/>
    </source>
</evidence>
<keyword evidence="9" id="KW-0999">Mitochondrion inner membrane</keyword>
<name>A0A6B9WEQ2_9ACAR</name>
<keyword evidence="7" id="KW-0679">Respiratory chain</keyword>
<evidence type="ECO:0000256" key="17">
    <source>
        <dbReference type="ARBA" id="ARBA00031028"/>
    </source>
</evidence>
<accession>A0A6B9WEQ2</accession>
<geneLocation type="mitochondrion" evidence="21"/>
<feature type="transmembrane region" description="Helical" evidence="19">
    <location>
        <begin position="306"/>
        <end position="322"/>
    </location>
</feature>
<keyword evidence="14" id="KW-0830">Ubiquinone</keyword>
<keyword evidence="8 19" id="KW-0812">Transmembrane</keyword>
<feature type="transmembrane region" description="Helical" evidence="19">
    <location>
        <begin position="233"/>
        <end position="252"/>
    </location>
</feature>
<dbReference type="GO" id="GO:0008137">
    <property type="term" value="F:NADH dehydrogenase (ubiquinone) activity"/>
    <property type="evidence" value="ECO:0007669"/>
    <property type="project" value="UniProtKB-EC"/>
</dbReference>
<keyword evidence="6" id="KW-0813">Transport</keyword>
<evidence type="ECO:0000256" key="4">
    <source>
        <dbReference type="ARBA" id="ARBA00012944"/>
    </source>
</evidence>
<feature type="transmembrane region" description="Helical" evidence="19">
    <location>
        <begin position="117"/>
        <end position="141"/>
    </location>
</feature>
<organism evidence="21">
    <name type="scientific">Macrocheles glaber</name>
    <dbReference type="NCBI Taxonomy" id="99226"/>
    <lineage>
        <taxon>Eukaryota</taxon>
        <taxon>Metazoa</taxon>
        <taxon>Ecdysozoa</taxon>
        <taxon>Arthropoda</taxon>
        <taxon>Chelicerata</taxon>
        <taxon>Arachnida</taxon>
        <taxon>Acari</taxon>
        <taxon>Parasitiformes</taxon>
        <taxon>Mesostigmata</taxon>
        <taxon>Gamasina</taxon>
        <taxon>Eviphidoidea</taxon>
        <taxon>Macrochelidae</taxon>
        <taxon>Macrocheles</taxon>
    </lineage>
</organism>
<dbReference type="GO" id="GO:0006120">
    <property type="term" value="P:mitochondrial electron transport, NADH to ubiquinone"/>
    <property type="evidence" value="ECO:0007669"/>
    <property type="project" value="TreeGrafter"/>
</dbReference>
<evidence type="ECO:0000256" key="13">
    <source>
        <dbReference type="ARBA" id="ARBA00023027"/>
    </source>
</evidence>
<dbReference type="AlphaFoldDB" id="A0A6B9WEQ2"/>
<feature type="transmembrane region" description="Helical" evidence="19">
    <location>
        <begin position="193"/>
        <end position="212"/>
    </location>
</feature>
<dbReference type="EMBL" id="MK270525">
    <property type="protein sequence ID" value="QHQ98522.1"/>
    <property type="molecule type" value="Genomic_DNA"/>
</dbReference>
<dbReference type="PANTHER" id="PTHR46552">
    <property type="entry name" value="NADH-UBIQUINONE OXIDOREDUCTASE CHAIN 2"/>
    <property type="match status" value="1"/>
</dbReference>
<dbReference type="EC" id="7.1.1.2" evidence="4"/>
<evidence type="ECO:0000256" key="11">
    <source>
        <dbReference type="ARBA" id="ARBA00022982"/>
    </source>
</evidence>
<evidence type="ECO:0000259" key="20">
    <source>
        <dbReference type="Pfam" id="PF00361"/>
    </source>
</evidence>
<comment type="similarity">
    <text evidence="3">Belongs to the complex I subunit 2 family.</text>
</comment>
<evidence type="ECO:0000256" key="7">
    <source>
        <dbReference type="ARBA" id="ARBA00022660"/>
    </source>
</evidence>
<gene>
    <name evidence="21" type="primary">nad2</name>
</gene>
<keyword evidence="13" id="KW-0520">NAD</keyword>
<dbReference type="Pfam" id="PF00361">
    <property type="entry name" value="Proton_antipo_M"/>
    <property type="match status" value="1"/>
</dbReference>
<keyword evidence="11" id="KW-0249">Electron transport</keyword>
<evidence type="ECO:0000256" key="3">
    <source>
        <dbReference type="ARBA" id="ARBA00007012"/>
    </source>
</evidence>
<feature type="transmembrane region" description="Helical" evidence="19">
    <location>
        <begin position="92"/>
        <end position="111"/>
    </location>
</feature>
<evidence type="ECO:0000256" key="9">
    <source>
        <dbReference type="ARBA" id="ARBA00022792"/>
    </source>
</evidence>
<evidence type="ECO:0000256" key="1">
    <source>
        <dbReference type="ARBA" id="ARBA00003257"/>
    </source>
</evidence>
<evidence type="ECO:0000256" key="14">
    <source>
        <dbReference type="ARBA" id="ARBA00023075"/>
    </source>
</evidence>
<evidence type="ECO:0000256" key="16">
    <source>
        <dbReference type="ARBA" id="ARBA00023136"/>
    </source>
</evidence>
<comment type="catalytic activity">
    <reaction evidence="18">
        <text>a ubiquinone + NADH + 5 H(+)(in) = a ubiquinol + NAD(+) + 4 H(+)(out)</text>
        <dbReference type="Rhea" id="RHEA:29091"/>
        <dbReference type="Rhea" id="RHEA-COMP:9565"/>
        <dbReference type="Rhea" id="RHEA-COMP:9566"/>
        <dbReference type="ChEBI" id="CHEBI:15378"/>
        <dbReference type="ChEBI" id="CHEBI:16389"/>
        <dbReference type="ChEBI" id="CHEBI:17976"/>
        <dbReference type="ChEBI" id="CHEBI:57540"/>
        <dbReference type="ChEBI" id="CHEBI:57945"/>
        <dbReference type="EC" id="7.1.1.2"/>
    </reaction>
</comment>
<evidence type="ECO:0000256" key="19">
    <source>
        <dbReference type="SAM" id="Phobius"/>
    </source>
</evidence>
<keyword evidence="16 19" id="KW-0472">Membrane</keyword>
<evidence type="ECO:0000256" key="5">
    <source>
        <dbReference type="ARBA" id="ARBA00021008"/>
    </source>
</evidence>
<feature type="transmembrane region" description="Helical" evidence="19">
    <location>
        <begin position="60"/>
        <end position="80"/>
    </location>
</feature>
<evidence type="ECO:0000256" key="6">
    <source>
        <dbReference type="ARBA" id="ARBA00022448"/>
    </source>
</evidence>
<protein>
    <recommendedName>
        <fullName evidence="5">NADH-ubiquinone oxidoreductase chain 2</fullName>
        <ecNumber evidence="4">7.1.1.2</ecNumber>
    </recommendedName>
    <alternativeName>
        <fullName evidence="17">NADH dehydrogenase subunit 2</fullName>
    </alternativeName>
</protein>
<sequence length="323" mass="38226">MILNMKMTLNKLLSYFLILLSIIICMSSENWFTIWLSMELNLISIIPLMYNYNYESSICMIKYFLIQSITSNSLLMCFIYNTTPFIAKMYSVLILILLLTKMGLAPLYMWFPPIMEYLSWMIIFMMLTIQKFIPLQLIYTINIDSKTFTFFTLINIWTGSIMMFFYTSLRKILTFSSMSHAGWVFINMNMEGYWLTYMMIYMAMLLPGIYYFNMFGTSVISQLPMTKNTMLKINTLIFFLSNSGFPPFAGFYLKWMTFSLCFSFYNNIIMFLLISSALINCYFYLRTCYPIICSLDLKKLYNSYSSSMLILSYLLINAWPFLL</sequence>
<dbReference type="InterPro" id="IPR001750">
    <property type="entry name" value="ND/Mrp_TM"/>
</dbReference>
<evidence type="ECO:0000256" key="15">
    <source>
        <dbReference type="ARBA" id="ARBA00023128"/>
    </source>
</evidence>
<dbReference type="InterPro" id="IPR050175">
    <property type="entry name" value="Complex_I_Subunit_2"/>
</dbReference>
<dbReference type="PANTHER" id="PTHR46552:SF1">
    <property type="entry name" value="NADH-UBIQUINONE OXIDOREDUCTASE CHAIN 2"/>
    <property type="match status" value="1"/>
</dbReference>
<feature type="transmembrane region" description="Helical" evidence="19">
    <location>
        <begin position="148"/>
        <end position="169"/>
    </location>
</feature>
<comment type="function">
    <text evidence="1">Core subunit of the mitochondrial membrane respiratory chain NADH dehydrogenase (Complex I) that is believed to belong to the minimal assembly required for catalysis. Complex I functions in the transfer of electrons from NADH to the respiratory chain. The immediate electron acceptor for the enzyme is believed to be ubiquinone.</text>
</comment>
<keyword evidence="10" id="KW-1278">Translocase</keyword>
<feature type="transmembrane region" description="Helical" evidence="19">
    <location>
        <begin position="264"/>
        <end position="285"/>
    </location>
</feature>
<evidence type="ECO:0000256" key="2">
    <source>
        <dbReference type="ARBA" id="ARBA00004448"/>
    </source>
</evidence>
<reference evidence="21" key="1">
    <citation type="journal article" date="2019" name="Zool. Scr.">
        <title>Mitochondrial genome reorganization characterizes various lineages of mesostigmatid mites (Acari: Parasitiformes).</title>
        <authorList>
            <person name="Li W.-N."/>
            <person name="Shao R."/>
            <person name="Zhang Q."/>
            <person name="Deng W."/>
            <person name="Xue X.-F."/>
        </authorList>
    </citation>
    <scope>NUCLEOTIDE SEQUENCE</scope>
</reference>
<keyword evidence="12 19" id="KW-1133">Transmembrane helix</keyword>
<keyword evidence="15 21" id="KW-0496">Mitochondrion</keyword>
<evidence type="ECO:0000256" key="8">
    <source>
        <dbReference type="ARBA" id="ARBA00022692"/>
    </source>
</evidence>
<evidence type="ECO:0000256" key="18">
    <source>
        <dbReference type="ARBA" id="ARBA00049551"/>
    </source>
</evidence>
<evidence type="ECO:0000256" key="10">
    <source>
        <dbReference type="ARBA" id="ARBA00022967"/>
    </source>
</evidence>